<dbReference type="AlphaFoldDB" id="A0A2A5SVS8"/>
<dbReference type="EMBL" id="JXKC01000002">
    <property type="protein sequence ID" value="PCS20004.1"/>
    <property type="molecule type" value="Genomic_DNA"/>
</dbReference>
<gene>
    <name evidence="1" type="ORF">RU92_GL001522</name>
</gene>
<accession>A0A2A5SVS8</accession>
<protein>
    <submittedName>
        <fullName evidence="1">Uncharacterized protein</fullName>
    </submittedName>
</protein>
<dbReference type="Proteomes" id="UP000218711">
    <property type="component" value="Unassembled WGS sequence"/>
</dbReference>
<organism evidence="1 2">
    <name type="scientific">Lactococcus cremoris subsp. tructae</name>
    <dbReference type="NCBI Taxonomy" id="542833"/>
    <lineage>
        <taxon>Bacteria</taxon>
        <taxon>Bacillati</taxon>
        <taxon>Bacillota</taxon>
        <taxon>Bacilli</taxon>
        <taxon>Lactobacillales</taxon>
        <taxon>Streptococcaceae</taxon>
        <taxon>Lactococcus</taxon>
    </lineage>
</organism>
<proteinExistence type="predicted"/>
<evidence type="ECO:0000313" key="1">
    <source>
        <dbReference type="EMBL" id="PCS20004.1"/>
    </source>
</evidence>
<evidence type="ECO:0000313" key="2">
    <source>
        <dbReference type="Proteomes" id="UP000218711"/>
    </source>
</evidence>
<name>A0A2A5SVS8_LACLC</name>
<sequence length="44" mass="5136">MKNSYKNVINDELSISSDSMKRGLLEGKDYLKKYHLIAKAKNYK</sequence>
<reference evidence="1 2" key="1">
    <citation type="submission" date="2014-12" db="EMBL/GenBank/DDBJ databases">
        <title>Draft genome sequences of 10 type strains of Lactococcus.</title>
        <authorList>
            <person name="Sun Z."/>
            <person name="Zhong Z."/>
            <person name="Liu W."/>
            <person name="Zhang W."/>
            <person name="Zhang H."/>
        </authorList>
    </citation>
    <scope>NUCLEOTIDE SEQUENCE [LARGE SCALE GENOMIC DNA]</scope>
    <source>
        <strain evidence="1 2">DSM 21502</strain>
    </source>
</reference>
<comment type="caution">
    <text evidence="1">The sequence shown here is derived from an EMBL/GenBank/DDBJ whole genome shotgun (WGS) entry which is preliminary data.</text>
</comment>